<dbReference type="OMA" id="ALECHIK"/>
<evidence type="ECO:0000313" key="3">
    <source>
        <dbReference type="Proteomes" id="UP000217790"/>
    </source>
</evidence>
<reference evidence="3" key="1">
    <citation type="journal article" date="2017" name="Nat. Ecol. Evol.">
        <title>Genome expansion and lineage-specific genetic innovations in the forest pathogenic fungi Armillaria.</title>
        <authorList>
            <person name="Sipos G."/>
            <person name="Prasanna A.N."/>
            <person name="Walter M.C."/>
            <person name="O'Connor E."/>
            <person name="Balint B."/>
            <person name="Krizsan K."/>
            <person name="Kiss B."/>
            <person name="Hess J."/>
            <person name="Varga T."/>
            <person name="Slot J."/>
            <person name="Riley R."/>
            <person name="Boka B."/>
            <person name="Rigling D."/>
            <person name="Barry K."/>
            <person name="Lee J."/>
            <person name="Mihaltcheva S."/>
            <person name="LaButti K."/>
            <person name="Lipzen A."/>
            <person name="Waldron R."/>
            <person name="Moloney N.M."/>
            <person name="Sperisen C."/>
            <person name="Kredics L."/>
            <person name="Vagvoelgyi C."/>
            <person name="Patrignani A."/>
            <person name="Fitzpatrick D."/>
            <person name="Nagy I."/>
            <person name="Doyle S."/>
            <person name="Anderson J.B."/>
            <person name="Grigoriev I.V."/>
            <person name="Gueldener U."/>
            <person name="Muensterkoetter M."/>
            <person name="Nagy L.G."/>
        </authorList>
    </citation>
    <scope>NUCLEOTIDE SEQUENCE [LARGE SCALE GENOMIC DNA]</scope>
    <source>
        <strain evidence="3">Ar21-2</strain>
    </source>
</reference>
<gene>
    <name evidence="2" type="ORF">ARMGADRAFT_1167661</name>
</gene>
<keyword evidence="1" id="KW-1133">Transmembrane helix</keyword>
<dbReference type="AlphaFoldDB" id="A0A2H3DDA1"/>
<evidence type="ECO:0000313" key="2">
    <source>
        <dbReference type="EMBL" id="PBK89412.1"/>
    </source>
</evidence>
<proteinExistence type="predicted"/>
<keyword evidence="1" id="KW-0472">Membrane</keyword>
<evidence type="ECO:0000256" key="1">
    <source>
        <dbReference type="SAM" id="Phobius"/>
    </source>
</evidence>
<dbReference type="EMBL" id="KZ293669">
    <property type="protein sequence ID" value="PBK89412.1"/>
    <property type="molecule type" value="Genomic_DNA"/>
</dbReference>
<accession>A0A2H3DDA1</accession>
<keyword evidence="1" id="KW-0812">Transmembrane</keyword>
<dbReference type="InParanoid" id="A0A2H3DDA1"/>
<organism evidence="2 3">
    <name type="scientific">Armillaria gallica</name>
    <name type="common">Bulbous honey fungus</name>
    <name type="synonym">Armillaria bulbosa</name>
    <dbReference type="NCBI Taxonomy" id="47427"/>
    <lineage>
        <taxon>Eukaryota</taxon>
        <taxon>Fungi</taxon>
        <taxon>Dikarya</taxon>
        <taxon>Basidiomycota</taxon>
        <taxon>Agaricomycotina</taxon>
        <taxon>Agaricomycetes</taxon>
        <taxon>Agaricomycetidae</taxon>
        <taxon>Agaricales</taxon>
        <taxon>Marasmiineae</taxon>
        <taxon>Physalacriaceae</taxon>
        <taxon>Armillaria</taxon>
    </lineage>
</organism>
<feature type="transmembrane region" description="Helical" evidence="1">
    <location>
        <begin position="112"/>
        <end position="136"/>
    </location>
</feature>
<protein>
    <submittedName>
        <fullName evidence="2">Uncharacterized protein</fullName>
    </submittedName>
</protein>
<sequence>MLELRKKMGALGETMDAAQRREYERVVDDVKILKHEMEVVISYQFAMAVQDAEDEIAKCKDSQQSETLLRELGAELEDIKLEMLQLFGEDSAAYRLLVGKQKLVTHRLTDMMLFRFLLSTLFWLGILSPFLLWFYLC</sequence>
<name>A0A2H3DDA1_ARMGA</name>
<keyword evidence="3" id="KW-1185">Reference proteome</keyword>
<dbReference type="OrthoDB" id="3017913at2759"/>
<dbReference type="Proteomes" id="UP000217790">
    <property type="component" value="Unassembled WGS sequence"/>
</dbReference>